<feature type="compositionally biased region" description="Polar residues" evidence="1">
    <location>
        <begin position="176"/>
        <end position="188"/>
    </location>
</feature>
<dbReference type="OrthoDB" id="3564453at2759"/>
<gene>
    <name evidence="3" type="ORF">SBOR_3695</name>
</gene>
<dbReference type="EMBL" id="AYSA01000161">
    <property type="protein sequence ID" value="ESZ95882.1"/>
    <property type="molecule type" value="Genomic_DNA"/>
</dbReference>
<feature type="domain" description="UBA" evidence="2">
    <location>
        <begin position="63"/>
        <end position="103"/>
    </location>
</feature>
<comment type="caution">
    <text evidence="3">The sequence shown here is derived from an EMBL/GenBank/DDBJ whole genome shotgun (WGS) entry which is preliminary data.</text>
</comment>
<dbReference type="PROSITE" id="PS50030">
    <property type="entry name" value="UBA"/>
    <property type="match status" value="1"/>
</dbReference>
<dbReference type="Proteomes" id="UP000019487">
    <property type="component" value="Unassembled WGS sequence"/>
</dbReference>
<accession>W9CGN9</accession>
<evidence type="ECO:0000259" key="2">
    <source>
        <dbReference type="PROSITE" id="PS50030"/>
    </source>
</evidence>
<feature type="compositionally biased region" description="Basic and acidic residues" evidence="1">
    <location>
        <begin position="235"/>
        <end position="249"/>
    </location>
</feature>
<protein>
    <recommendedName>
        <fullName evidence="2">UBA domain-containing protein</fullName>
    </recommendedName>
</protein>
<organism evidence="3 4">
    <name type="scientific">Sclerotinia borealis (strain F-4128)</name>
    <dbReference type="NCBI Taxonomy" id="1432307"/>
    <lineage>
        <taxon>Eukaryota</taxon>
        <taxon>Fungi</taxon>
        <taxon>Dikarya</taxon>
        <taxon>Ascomycota</taxon>
        <taxon>Pezizomycotina</taxon>
        <taxon>Leotiomycetes</taxon>
        <taxon>Helotiales</taxon>
        <taxon>Sclerotiniaceae</taxon>
        <taxon>Sclerotinia</taxon>
    </lineage>
</organism>
<dbReference type="Pfam" id="PF05551">
    <property type="entry name" value="zf-His_Me_endon"/>
    <property type="match status" value="1"/>
</dbReference>
<evidence type="ECO:0000313" key="3">
    <source>
        <dbReference type="EMBL" id="ESZ95882.1"/>
    </source>
</evidence>
<reference evidence="3 4" key="1">
    <citation type="journal article" date="2014" name="Genome Announc.">
        <title>Draft genome sequence of Sclerotinia borealis, a psychrophilic plant pathogenic fungus.</title>
        <authorList>
            <person name="Mardanov A.V."/>
            <person name="Beletsky A.V."/>
            <person name="Kadnikov V.V."/>
            <person name="Ignatov A.N."/>
            <person name="Ravin N.V."/>
        </authorList>
    </citation>
    <scope>NUCLEOTIDE SEQUENCE [LARGE SCALE GENOMIC DNA]</scope>
    <source>
        <strain evidence="4">F-4157</strain>
    </source>
</reference>
<dbReference type="SUPFAM" id="SSF46934">
    <property type="entry name" value="UBA-like"/>
    <property type="match status" value="1"/>
</dbReference>
<dbReference type="AlphaFoldDB" id="W9CGN9"/>
<feature type="region of interest" description="Disordered" evidence="1">
    <location>
        <begin position="165"/>
        <end position="215"/>
    </location>
</feature>
<feature type="region of interest" description="Disordered" evidence="1">
    <location>
        <begin position="233"/>
        <end position="252"/>
    </location>
</feature>
<evidence type="ECO:0000256" key="1">
    <source>
        <dbReference type="SAM" id="MobiDB-lite"/>
    </source>
</evidence>
<sequence>MADSIENPKLQVNMAESIENPKLQVNLADYFENPKLQVNLAESIESPREPVVKDAIPRQPAQEAPELTIENLTELGFDHELIRFAVFHTNGCIWEAADVLLRFEDRPDKGDAVARLEFALWIANNDRVKALKILAKFRSGARGQIKILQSTTPKDNAEQSIAETALKQSPFEKTTDTAQSQSQKQRVATNIDRKPVTTNATPAHPKENTSGSGVKRKISVDVIEIPDDAVLDVGTDAHDSSRRKTERRSVQNRTRAVRLSPLNEEVWADAKMKWADELFRSSKSQLVLSENFRGPLPHKFECLVRLLERKTVLPTIRKELLKIESNIFPDSKRCIERFGEISATIELKDACLHCSKTHKWLLSLDEVVVFLILNRTPSRQGLLAFITRCGSVSKLCGNKSCRRTSHIIGKSLETAASRTACQNERKRVLDGDHIPLDKCLTRHFPACMRDLTFSNREDDKNQALTGADSSII</sequence>
<keyword evidence="4" id="KW-1185">Reference proteome</keyword>
<name>W9CGN9_SCLBF</name>
<evidence type="ECO:0000313" key="4">
    <source>
        <dbReference type="Proteomes" id="UP000019487"/>
    </source>
</evidence>
<proteinExistence type="predicted"/>
<dbReference type="InterPro" id="IPR008704">
    <property type="entry name" value="Endonuclease_Zinc-binding_loop"/>
</dbReference>
<dbReference type="InterPro" id="IPR009060">
    <property type="entry name" value="UBA-like_sf"/>
</dbReference>
<dbReference type="HOGENOM" id="CLU_578916_0_0_1"/>
<dbReference type="InterPro" id="IPR015940">
    <property type="entry name" value="UBA"/>
</dbReference>